<dbReference type="AlphaFoldDB" id="A0A9P7EMD7"/>
<dbReference type="GeneID" id="64636865"/>
<protein>
    <submittedName>
        <fullName evidence="1">Uncharacterized protein</fullName>
    </submittedName>
</protein>
<dbReference type="OrthoDB" id="2626014at2759"/>
<dbReference type="Proteomes" id="UP000807769">
    <property type="component" value="Unassembled WGS sequence"/>
</dbReference>
<dbReference type="EMBL" id="JABBWG010000002">
    <property type="protein sequence ID" value="KAG1825723.1"/>
    <property type="molecule type" value="Genomic_DNA"/>
</dbReference>
<dbReference type="RefSeq" id="XP_041198976.1">
    <property type="nucleotide sequence ID" value="XM_041342849.1"/>
</dbReference>
<proteinExistence type="predicted"/>
<evidence type="ECO:0000313" key="1">
    <source>
        <dbReference type="EMBL" id="KAG1825723.1"/>
    </source>
</evidence>
<reference evidence="1" key="1">
    <citation type="journal article" date="2020" name="New Phytol.">
        <title>Comparative genomics reveals dynamic genome evolution in host specialist ectomycorrhizal fungi.</title>
        <authorList>
            <person name="Lofgren L.A."/>
            <person name="Nguyen N.H."/>
            <person name="Vilgalys R."/>
            <person name="Ruytinx J."/>
            <person name="Liao H.L."/>
            <person name="Branco S."/>
            <person name="Kuo A."/>
            <person name="LaButti K."/>
            <person name="Lipzen A."/>
            <person name="Andreopoulos W."/>
            <person name="Pangilinan J."/>
            <person name="Riley R."/>
            <person name="Hundley H."/>
            <person name="Na H."/>
            <person name="Barry K."/>
            <person name="Grigoriev I.V."/>
            <person name="Stajich J.E."/>
            <person name="Kennedy P.G."/>
        </authorList>
    </citation>
    <scope>NUCLEOTIDE SEQUENCE</scope>
    <source>
        <strain evidence="1">MN1</strain>
    </source>
</reference>
<name>A0A9P7EMD7_9AGAM</name>
<evidence type="ECO:0000313" key="2">
    <source>
        <dbReference type="Proteomes" id="UP000807769"/>
    </source>
</evidence>
<organism evidence="1 2">
    <name type="scientific">Suillus subaureus</name>
    <dbReference type="NCBI Taxonomy" id="48587"/>
    <lineage>
        <taxon>Eukaryota</taxon>
        <taxon>Fungi</taxon>
        <taxon>Dikarya</taxon>
        <taxon>Basidiomycota</taxon>
        <taxon>Agaricomycotina</taxon>
        <taxon>Agaricomycetes</taxon>
        <taxon>Agaricomycetidae</taxon>
        <taxon>Boletales</taxon>
        <taxon>Suillineae</taxon>
        <taxon>Suillaceae</taxon>
        <taxon>Suillus</taxon>
    </lineage>
</organism>
<sequence length="218" mass="24173">MQHLFLQLRSSCLLHITGPRSPTFVPLVLLLAIIRIHQWSPNYIHPGIRTNVLLDSCHSSSLAYYSSPPDVLSSSSQSLIAFGVICVITNSCTIVTLNVCKLLSAMLTFALPSLHVSLAARIDTLFEVSPLGVACALPTVREYRHPALSDKFIAEISKLTLQAHQIVWPESAVVFSSQEEGSCIRRYAQGCPDICRQDCVREIHPSRSVKPWWISHEA</sequence>
<keyword evidence="2" id="KW-1185">Reference proteome</keyword>
<comment type="caution">
    <text evidence="1">The sequence shown here is derived from an EMBL/GenBank/DDBJ whole genome shotgun (WGS) entry which is preliminary data.</text>
</comment>
<gene>
    <name evidence="1" type="ORF">BJ212DRAFT_294198</name>
</gene>
<accession>A0A9P7EMD7</accession>